<dbReference type="OrthoDB" id="1368at2759"/>
<reference evidence="11" key="1">
    <citation type="submission" date="2020-09" db="EMBL/GenBank/DDBJ databases">
        <title>Comparative genome analyses of four rice-infecting Rhizoctonia solani isolates reveal extensive enrichment of homogalacturonan modification genes.</title>
        <authorList>
            <person name="Lee D.-Y."/>
            <person name="Jeon J."/>
            <person name="Kim K.-T."/>
            <person name="Cheong K."/>
            <person name="Song H."/>
            <person name="Choi G."/>
            <person name="Ko J."/>
            <person name="Opiyo S.O."/>
            <person name="Zuo S."/>
            <person name="Madhav S."/>
            <person name="Lee Y.-H."/>
            <person name="Wang G.-L."/>
        </authorList>
    </citation>
    <scope>NUCLEOTIDE SEQUENCE</scope>
    <source>
        <strain evidence="11">AG1-IA WGL</strain>
    </source>
</reference>
<dbReference type="PANTHER" id="PTHR33281">
    <property type="entry name" value="UPF0187 PROTEIN YNEE"/>
    <property type="match status" value="1"/>
</dbReference>
<comment type="caution">
    <text evidence="11">The sequence shown here is derived from an EMBL/GenBank/DDBJ whole genome shotgun (WGS) entry which is preliminary data.</text>
</comment>
<dbReference type="GO" id="GO:0005254">
    <property type="term" value="F:chloride channel activity"/>
    <property type="evidence" value="ECO:0007669"/>
    <property type="project" value="InterPro"/>
</dbReference>
<dbReference type="PANTHER" id="PTHR33281:SF19">
    <property type="entry name" value="VOLTAGE-DEPENDENT ANION CHANNEL-FORMING PROTEIN YNEE"/>
    <property type="match status" value="1"/>
</dbReference>
<accession>A0A8H7HZH8</accession>
<organism evidence="11 12">
    <name type="scientific">Rhizoctonia solani</name>
    <dbReference type="NCBI Taxonomy" id="456999"/>
    <lineage>
        <taxon>Eukaryota</taxon>
        <taxon>Fungi</taxon>
        <taxon>Dikarya</taxon>
        <taxon>Basidiomycota</taxon>
        <taxon>Agaricomycotina</taxon>
        <taxon>Agaricomycetes</taxon>
        <taxon>Cantharellales</taxon>
        <taxon>Ceratobasidiaceae</taxon>
        <taxon>Rhizoctonia</taxon>
    </lineage>
</organism>
<keyword evidence="5 9" id="KW-1133">Transmembrane helix</keyword>
<dbReference type="EMBL" id="JACYCD010000009">
    <property type="protein sequence ID" value="KAF8714646.1"/>
    <property type="molecule type" value="Genomic_DNA"/>
</dbReference>
<name>A0A8H7HZH8_9AGAM</name>
<evidence type="ECO:0000256" key="4">
    <source>
        <dbReference type="ARBA" id="ARBA00022692"/>
    </source>
</evidence>
<dbReference type="InterPro" id="IPR044669">
    <property type="entry name" value="YneE/VCCN1/2-like"/>
</dbReference>
<proteinExistence type="predicted"/>
<evidence type="ECO:0000256" key="7">
    <source>
        <dbReference type="ARBA" id="ARBA00023136"/>
    </source>
</evidence>
<evidence type="ECO:0000256" key="3">
    <source>
        <dbReference type="ARBA" id="ARBA00022475"/>
    </source>
</evidence>
<keyword evidence="3" id="KW-1003">Cell membrane</keyword>
<dbReference type="GO" id="GO:0004222">
    <property type="term" value="F:metalloendopeptidase activity"/>
    <property type="evidence" value="ECO:0007669"/>
    <property type="project" value="InterPro"/>
</dbReference>
<evidence type="ECO:0000313" key="11">
    <source>
        <dbReference type="EMBL" id="KAF8714646.1"/>
    </source>
</evidence>
<dbReference type="Proteomes" id="UP000602905">
    <property type="component" value="Unassembled WGS sequence"/>
</dbReference>
<gene>
    <name evidence="11" type="ORF">RHS03_00284</name>
</gene>
<feature type="transmembrane region" description="Helical" evidence="9">
    <location>
        <begin position="446"/>
        <end position="465"/>
    </location>
</feature>
<dbReference type="InterPro" id="IPR024079">
    <property type="entry name" value="MetalloPept_cat_dom_sf"/>
</dbReference>
<keyword evidence="2" id="KW-0813">Transport</keyword>
<keyword evidence="4 9" id="KW-0812">Transmembrane</keyword>
<comment type="subcellular location">
    <subcellularLocation>
        <location evidence="1">Cell membrane</location>
        <topology evidence="1">Multi-pass membrane protein</topology>
    </subcellularLocation>
</comment>
<feature type="transmembrane region" description="Helical" evidence="9">
    <location>
        <begin position="471"/>
        <end position="492"/>
    </location>
</feature>
<keyword evidence="7 9" id="KW-0472">Membrane</keyword>
<feature type="region of interest" description="Disordered" evidence="8">
    <location>
        <begin position="242"/>
        <end position="325"/>
    </location>
</feature>
<evidence type="ECO:0000259" key="10">
    <source>
        <dbReference type="SMART" id="SM01351"/>
    </source>
</evidence>
<feature type="transmembrane region" description="Helical" evidence="9">
    <location>
        <begin position="91"/>
        <end position="110"/>
    </location>
</feature>
<dbReference type="CDD" id="cd11306">
    <property type="entry name" value="M35_peptidyl-Lys"/>
    <property type="match status" value="1"/>
</dbReference>
<sequence length="994" mass="109164">MSDGSQPLRTRDFSRLKQRQPEVVVTPPSVIQSSTPGGKVDFLEPDSATQMANKHENHFVGGLAPIDPFAHPTRFFPSLFNAILATALFRCWNLILLFAGWATCVCLISAKVRDLGISSTLLTVFGTILGFVISYRTSSSFERYNEGRRLWSTIVLASRTFSRTVWFHVPDTPSTATPETAVEARARNIIEKRTAINLIEAFSVAVKHYLRGEEGIYYEDLYHLVKFLPAYSLPAGMPNQRVKSRTSAEITEATGDDQQERGSWGGSTSTQLPTTNKDGRTSFQLPVATEKDMSGPTSPGLGRGSTTRRSGTSYRRISGPHGAVDLAPASNPPKWGAFDVWPLSLLVKVLTKKGKNVSGKKAAKERAKQHVISHNIPLEITLYLSSYISALQQRKVVDVPTISKQSRHPRSEARLMRGLDTLLLGLNQLVDSLSGLERILTTPIPFSYGVHLWTVCLLYVFFLPFQLWPTLRWVTIPATSIAAFLFFGFIVAGEEIETFLMLDIIDLSCIGIVGYDKNDLNLDYFCRNIIHAELIAITSVPVPDPQEWAFVKENDCVFGTEGPIRSPEEWVKSYSAYYSMDIVDLYGIAELRQEHPFTATLGSMDSHSAIQLDTPNSWVLRISERMQQVNSHLINRHSSPLAHSLTMFVATAFILSTALLASAERSLSLKVATPSAEITDVDNFRVAATVSNTGSETLRLLRDPRSPLSTWATETFGVVNNKGARATFSGVKVRYSPQAVAKAGRAESFVELKPGESVTVEHDLAGVYNLTSTGVGAYTVDAANLFRVVEADSSLTDIYADVVAAEVKVQGKLASFKNAAVAPPVSRMSKRATYSSCSSTRQTQIASAITSSASYATDSYNHLTSNPSGSTRYIRWFGTWSSSRYSLALNSFSRLRTYPAGWAYDCTCTDADTYAYVYPSRYGTVYLCGYFWTAPATGAGSRADTIIHEGTHFTQVLGTDDYAYGQSACLSLASSNPTNAVYNADNHAFFSVNA</sequence>
<dbReference type="Pfam" id="PF14521">
    <property type="entry name" value="Aspzincin_M35"/>
    <property type="match status" value="1"/>
</dbReference>
<feature type="transmembrane region" description="Helical" evidence="9">
    <location>
        <begin position="116"/>
        <end position="135"/>
    </location>
</feature>
<dbReference type="SUPFAM" id="SSF55486">
    <property type="entry name" value="Metalloproteases ('zincins'), catalytic domain"/>
    <property type="match status" value="1"/>
</dbReference>
<evidence type="ECO:0000256" key="6">
    <source>
        <dbReference type="ARBA" id="ARBA00023065"/>
    </source>
</evidence>
<evidence type="ECO:0000256" key="8">
    <source>
        <dbReference type="SAM" id="MobiDB-lite"/>
    </source>
</evidence>
<dbReference type="AlphaFoldDB" id="A0A8H7HZH8"/>
<evidence type="ECO:0000313" key="12">
    <source>
        <dbReference type="Proteomes" id="UP000602905"/>
    </source>
</evidence>
<dbReference type="Pfam" id="PF25539">
    <property type="entry name" value="Bestrophin_2"/>
    <property type="match status" value="2"/>
</dbReference>
<dbReference type="SMART" id="SM01351">
    <property type="entry name" value="Aspzincin_M35"/>
    <property type="match status" value="1"/>
</dbReference>
<feature type="domain" description="Lysine-specific metallo-endopeptidase" evidence="10">
    <location>
        <begin position="861"/>
        <end position="992"/>
    </location>
</feature>
<dbReference type="GO" id="GO:0005886">
    <property type="term" value="C:plasma membrane"/>
    <property type="evidence" value="ECO:0007669"/>
    <property type="project" value="UniProtKB-SubCell"/>
</dbReference>
<dbReference type="Gene3D" id="2.60.40.2970">
    <property type="match status" value="1"/>
</dbReference>
<dbReference type="InterPro" id="IPR029463">
    <property type="entry name" value="Lys_MEP"/>
</dbReference>
<evidence type="ECO:0000256" key="5">
    <source>
        <dbReference type="ARBA" id="ARBA00022989"/>
    </source>
</evidence>
<protein>
    <submittedName>
        <fullName evidence="11">Bestrophin, RFP-TM, chloride channel</fullName>
    </submittedName>
</protein>
<keyword evidence="6" id="KW-0406">Ion transport</keyword>
<evidence type="ECO:0000256" key="2">
    <source>
        <dbReference type="ARBA" id="ARBA00022448"/>
    </source>
</evidence>
<dbReference type="Gene3D" id="3.40.390.10">
    <property type="entry name" value="Collagenase (Catalytic Domain)"/>
    <property type="match status" value="1"/>
</dbReference>
<evidence type="ECO:0000256" key="9">
    <source>
        <dbReference type="SAM" id="Phobius"/>
    </source>
</evidence>
<feature type="compositionally biased region" description="Polar residues" evidence="8">
    <location>
        <begin position="266"/>
        <end position="284"/>
    </location>
</feature>
<feature type="non-terminal residue" evidence="11">
    <location>
        <position position="1"/>
    </location>
</feature>
<dbReference type="InterPro" id="IPR034115">
    <property type="entry name" value="M35_peptidyl-Lys"/>
</dbReference>
<evidence type="ECO:0000256" key="1">
    <source>
        <dbReference type="ARBA" id="ARBA00004651"/>
    </source>
</evidence>
<feature type="compositionally biased region" description="Low complexity" evidence="8">
    <location>
        <begin position="294"/>
        <end position="319"/>
    </location>
</feature>